<dbReference type="Proteomes" id="UP000499080">
    <property type="component" value="Unassembled WGS sequence"/>
</dbReference>
<name>A0A4Y2ESI4_ARAVE</name>
<keyword evidence="2" id="KW-1185">Reference proteome</keyword>
<organism evidence="1 2">
    <name type="scientific">Araneus ventricosus</name>
    <name type="common">Orbweaver spider</name>
    <name type="synonym">Epeira ventricosa</name>
    <dbReference type="NCBI Taxonomy" id="182803"/>
    <lineage>
        <taxon>Eukaryota</taxon>
        <taxon>Metazoa</taxon>
        <taxon>Ecdysozoa</taxon>
        <taxon>Arthropoda</taxon>
        <taxon>Chelicerata</taxon>
        <taxon>Arachnida</taxon>
        <taxon>Araneae</taxon>
        <taxon>Araneomorphae</taxon>
        <taxon>Entelegynae</taxon>
        <taxon>Araneoidea</taxon>
        <taxon>Araneidae</taxon>
        <taxon>Araneus</taxon>
    </lineage>
</organism>
<evidence type="ECO:0000313" key="1">
    <source>
        <dbReference type="EMBL" id="GBM32222.1"/>
    </source>
</evidence>
<dbReference type="EMBL" id="BGPR01000701">
    <property type="protein sequence ID" value="GBM32222.1"/>
    <property type="molecule type" value="Genomic_DNA"/>
</dbReference>
<gene>
    <name evidence="1" type="ORF">AVEN_131611_1</name>
</gene>
<sequence length="115" mass="13378">MADLRAVNPGVSVTFGGHRSPQSRGTERFWRGRSKVIFRVALRNNCFVFYFSLRRIEPHVSDIFSLRRIRNHLYKIEGRLNKGYRTPLHAPATITFWLFKQCSGHEVEDTSEDAP</sequence>
<accession>A0A4Y2ESI4</accession>
<protein>
    <submittedName>
        <fullName evidence="1">Uncharacterized protein</fullName>
    </submittedName>
</protein>
<evidence type="ECO:0000313" key="2">
    <source>
        <dbReference type="Proteomes" id="UP000499080"/>
    </source>
</evidence>
<comment type="caution">
    <text evidence="1">The sequence shown here is derived from an EMBL/GenBank/DDBJ whole genome shotgun (WGS) entry which is preliminary data.</text>
</comment>
<reference evidence="1 2" key="1">
    <citation type="journal article" date="2019" name="Sci. Rep.">
        <title>Orb-weaving spider Araneus ventricosus genome elucidates the spidroin gene catalogue.</title>
        <authorList>
            <person name="Kono N."/>
            <person name="Nakamura H."/>
            <person name="Ohtoshi R."/>
            <person name="Moran D.A.P."/>
            <person name="Shinohara A."/>
            <person name="Yoshida Y."/>
            <person name="Fujiwara M."/>
            <person name="Mori M."/>
            <person name="Tomita M."/>
            <person name="Arakawa K."/>
        </authorList>
    </citation>
    <scope>NUCLEOTIDE SEQUENCE [LARGE SCALE GENOMIC DNA]</scope>
</reference>
<dbReference type="AlphaFoldDB" id="A0A4Y2ESI4"/>
<proteinExistence type="predicted"/>